<name>M2Q2E5_CERS8</name>
<keyword evidence="2" id="KW-1185">Reference proteome</keyword>
<proteinExistence type="predicted"/>
<reference evidence="1 2" key="1">
    <citation type="journal article" date="2012" name="Proc. Natl. Acad. Sci. U.S.A.">
        <title>Comparative genomics of Ceriporiopsis subvermispora and Phanerochaete chrysosporium provide insight into selective ligninolysis.</title>
        <authorList>
            <person name="Fernandez-Fueyo E."/>
            <person name="Ruiz-Duenas F.J."/>
            <person name="Ferreira P."/>
            <person name="Floudas D."/>
            <person name="Hibbett D.S."/>
            <person name="Canessa P."/>
            <person name="Larrondo L.F."/>
            <person name="James T.Y."/>
            <person name="Seelenfreund D."/>
            <person name="Lobos S."/>
            <person name="Polanco R."/>
            <person name="Tello M."/>
            <person name="Honda Y."/>
            <person name="Watanabe T."/>
            <person name="Watanabe T."/>
            <person name="Ryu J.S."/>
            <person name="Kubicek C.P."/>
            <person name="Schmoll M."/>
            <person name="Gaskell J."/>
            <person name="Hammel K.E."/>
            <person name="St John F.J."/>
            <person name="Vanden Wymelenberg A."/>
            <person name="Sabat G."/>
            <person name="Splinter BonDurant S."/>
            <person name="Syed K."/>
            <person name="Yadav J.S."/>
            <person name="Doddapaneni H."/>
            <person name="Subramanian V."/>
            <person name="Lavin J.L."/>
            <person name="Oguiza J.A."/>
            <person name="Perez G."/>
            <person name="Pisabarro A.G."/>
            <person name="Ramirez L."/>
            <person name="Santoyo F."/>
            <person name="Master E."/>
            <person name="Coutinho P.M."/>
            <person name="Henrissat B."/>
            <person name="Lombard V."/>
            <person name="Magnuson J.K."/>
            <person name="Kuees U."/>
            <person name="Hori C."/>
            <person name="Igarashi K."/>
            <person name="Samejima M."/>
            <person name="Held B.W."/>
            <person name="Barry K.W."/>
            <person name="LaButti K.M."/>
            <person name="Lapidus A."/>
            <person name="Lindquist E.A."/>
            <person name="Lucas S.M."/>
            <person name="Riley R."/>
            <person name="Salamov A.A."/>
            <person name="Hoffmeister D."/>
            <person name="Schwenk D."/>
            <person name="Hadar Y."/>
            <person name="Yarden O."/>
            <person name="de Vries R.P."/>
            <person name="Wiebenga A."/>
            <person name="Stenlid J."/>
            <person name="Eastwood D."/>
            <person name="Grigoriev I.V."/>
            <person name="Berka R.M."/>
            <person name="Blanchette R.A."/>
            <person name="Kersten P."/>
            <person name="Martinez A.T."/>
            <person name="Vicuna R."/>
            <person name="Cullen D."/>
        </authorList>
    </citation>
    <scope>NUCLEOTIDE SEQUENCE [LARGE SCALE GENOMIC DNA]</scope>
    <source>
        <strain evidence="1 2">B</strain>
    </source>
</reference>
<dbReference type="HOGENOM" id="CLU_2432795_0_0_1"/>
<accession>M2Q2E5</accession>
<evidence type="ECO:0000313" key="1">
    <source>
        <dbReference type="EMBL" id="EMD30958.1"/>
    </source>
</evidence>
<sequence>LRLFWRSRSPCKTLPTRAPSLSLRLAYRARKLDRGRSTGVGHDGAIRPCDQRAAPSSLACVFAHPDVLHCLSAFLVCPAVLYWAPSPHHAP</sequence>
<feature type="non-terminal residue" evidence="1">
    <location>
        <position position="1"/>
    </location>
</feature>
<evidence type="ECO:0000313" key="2">
    <source>
        <dbReference type="Proteomes" id="UP000016930"/>
    </source>
</evidence>
<dbReference type="AlphaFoldDB" id="M2Q2E5"/>
<gene>
    <name evidence="1" type="ORF">CERSUDRAFT_120221</name>
</gene>
<dbReference type="EMBL" id="KB445827">
    <property type="protein sequence ID" value="EMD30958.1"/>
    <property type="molecule type" value="Genomic_DNA"/>
</dbReference>
<dbReference type="Proteomes" id="UP000016930">
    <property type="component" value="Unassembled WGS sequence"/>
</dbReference>
<organism evidence="1 2">
    <name type="scientific">Ceriporiopsis subvermispora (strain B)</name>
    <name type="common">White-rot fungus</name>
    <name type="synonym">Gelatoporia subvermispora</name>
    <dbReference type="NCBI Taxonomy" id="914234"/>
    <lineage>
        <taxon>Eukaryota</taxon>
        <taxon>Fungi</taxon>
        <taxon>Dikarya</taxon>
        <taxon>Basidiomycota</taxon>
        <taxon>Agaricomycotina</taxon>
        <taxon>Agaricomycetes</taxon>
        <taxon>Polyporales</taxon>
        <taxon>Gelatoporiaceae</taxon>
        <taxon>Gelatoporia</taxon>
    </lineage>
</organism>
<protein>
    <submittedName>
        <fullName evidence="1">Uncharacterized protein</fullName>
    </submittedName>
</protein>